<dbReference type="Proteomes" id="UP000271162">
    <property type="component" value="Unassembled WGS sequence"/>
</dbReference>
<feature type="domain" description="MADF" evidence="1">
    <location>
        <begin position="21"/>
        <end position="62"/>
    </location>
</feature>
<accession>A0A0N4XTK9</accession>
<evidence type="ECO:0000313" key="4">
    <source>
        <dbReference type="WBParaSite" id="NBR_0000594901-mRNA-1"/>
    </source>
</evidence>
<gene>
    <name evidence="2" type="ORF">NBR_LOCUS5950</name>
</gene>
<reference evidence="2 3" key="2">
    <citation type="submission" date="2018-11" db="EMBL/GenBank/DDBJ databases">
        <authorList>
            <consortium name="Pathogen Informatics"/>
        </authorList>
    </citation>
    <scope>NUCLEOTIDE SEQUENCE [LARGE SCALE GENOMIC DNA]</scope>
</reference>
<organism evidence="4">
    <name type="scientific">Nippostrongylus brasiliensis</name>
    <name type="common">Rat hookworm</name>
    <dbReference type="NCBI Taxonomy" id="27835"/>
    <lineage>
        <taxon>Eukaryota</taxon>
        <taxon>Metazoa</taxon>
        <taxon>Ecdysozoa</taxon>
        <taxon>Nematoda</taxon>
        <taxon>Chromadorea</taxon>
        <taxon>Rhabditida</taxon>
        <taxon>Rhabditina</taxon>
        <taxon>Rhabditomorpha</taxon>
        <taxon>Strongyloidea</taxon>
        <taxon>Heligmosomidae</taxon>
        <taxon>Nippostrongylus</taxon>
    </lineage>
</organism>
<evidence type="ECO:0000313" key="2">
    <source>
        <dbReference type="EMBL" id="VDL69539.1"/>
    </source>
</evidence>
<evidence type="ECO:0000259" key="1">
    <source>
        <dbReference type="Pfam" id="PF10545"/>
    </source>
</evidence>
<dbReference type="WBParaSite" id="NBR_0000594901-mRNA-1">
    <property type="protein sequence ID" value="NBR_0000594901-mRNA-1"/>
    <property type="gene ID" value="NBR_0000594901"/>
</dbReference>
<keyword evidence="3" id="KW-1185">Reference proteome</keyword>
<evidence type="ECO:0000313" key="3">
    <source>
        <dbReference type="Proteomes" id="UP000271162"/>
    </source>
</evidence>
<proteinExistence type="predicted"/>
<dbReference type="EMBL" id="UYSL01019767">
    <property type="protein sequence ID" value="VDL69539.1"/>
    <property type="molecule type" value="Genomic_DNA"/>
</dbReference>
<name>A0A0N4XTK9_NIPBR</name>
<sequence length="112" mass="13030">MLGKRVKMDVAILDVEARFALIDLVQNYPELSEERHVFYKDQTKKDQSWHTVRLEMEEVYQKKYEGMMLGSQLLTLHDINHTRCETSMVKMNEVMLYIGKAICKGTSGNPFG</sequence>
<dbReference type="AlphaFoldDB" id="A0A0N4XTK9"/>
<dbReference type="InterPro" id="IPR006578">
    <property type="entry name" value="MADF-dom"/>
</dbReference>
<protein>
    <submittedName>
        <fullName evidence="4">MADF domain-containing protein</fullName>
    </submittedName>
</protein>
<dbReference type="Pfam" id="PF10545">
    <property type="entry name" value="MADF_DNA_bdg"/>
    <property type="match status" value="1"/>
</dbReference>
<reference evidence="4" key="1">
    <citation type="submission" date="2017-02" db="UniProtKB">
        <authorList>
            <consortium name="WormBaseParasite"/>
        </authorList>
    </citation>
    <scope>IDENTIFICATION</scope>
</reference>